<gene>
    <name evidence="2" type="ORF">Q7514_30370</name>
</gene>
<accession>A0ABU7LJU5</accession>
<keyword evidence="3" id="KW-1185">Reference proteome</keyword>
<dbReference type="RefSeq" id="WP_330136977.1">
    <property type="nucleotide sequence ID" value="NZ_JAUTXY010000022.1"/>
</dbReference>
<evidence type="ECO:0000256" key="1">
    <source>
        <dbReference type="SAM" id="MobiDB-lite"/>
    </source>
</evidence>
<dbReference type="EMBL" id="JAUTXY010000022">
    <property type="protein sequence ID" value="MEE2061839.1"/>
    <property type="molecule type" value="Genomic_DNA"/>
</dbReference>
<evidence type="ECO:0000313" key="3">
    <source>
        <dbReference type="Proteomes" id="UP001336020"/>
    </source>
</evidence>
<comment type="caution">
    <text evidence="2">The sequence shown here is derived from an EMBL/GenBank/DDBJ whole genome shotgun (WGS) entry which is preliminary data.</text>
</comment>
<reference evidence="2 3" key="1">
    <citation type="submission" date="2023-07" db="EMBL/GenBank/DDBJ databases">
        <authorList>
            <person name="Girao M."/>
            <person name="Carvalho M.F."/>
        </authorList>
    </citation>
    <scope>NUCLEOTIDE SEQUENCE [LARGE SCALE GENOMIC DNA]</scope>
    <source>
        <strain evidence="2 3">YIM65754</strain>
    </source>
</reference>
<protein>
    <recommendedName>
        <fullName evidence="4">C2H2-type domain-containing protein</fullName>
    </recommendedName>
</protein>
<organism evidence="2 3">
    <name type="scientific">Rhodococcus artemisiae</name>
    <dbReference type="NCBI Taxonomy" id="714159"/>
    <lineage>
        <taxon>Bacteria</taxon>
        <taxon>Bacillati</taxon>
        <taxon>Actinomycetota</taxon>
        <taxon>Actinomycetes</taxon>
        <taxon>Mycobacteriales</taxon>
        <taxon>Nocardiaceae</taxon>
        <taxon>Rhodococcus</taxon>
    </lineage>
</organism>
<feature type="region of interest" description="Disordered" evidence="1">
    <location>
        <begin position="78"/>
        <end position="106"/>
    </location>
</feature>
<sequence>MTTSDLMSLWATCILPGCRQPVAGELEVCDTCRAAFGDFLQETDRHTLTVHDIEERDAHVRADFSRYALHTTTTALHDTDTTTRTGGVQAGSATDPTRALLRPDEENTERRGQRCWMCEQTRTCVRESNGWECRSCRRIR</sequence>
<evidence type="ECO:0008006" key="4">
    <source>
        <dbReference type="Google" id="ProtNLM"/>
    </source>
</evidence>
<evidence type="ECO:0000313" key="2">
    <source>
        <dbReference type="EMBL" id="MEE2061839.1"/>
    </source>
</evidence>
<dbReference type="Proteomes" id="UP001336020">
    <property type="component" value="Unassembled WGS sequence"/>
</dbReference>
<name>A0ABU7LJU5_9NOCA</name>
<proteinExistence type="predicted"/>